<organism evidence="1 2">
    <name type="scientific">Drosophila erecta</name>
    <name type="common">Fruit fly</name>
    <dbReference type="NCBI Taxonomy" id="7220"/>
    <lineage>
        <taxon>Eukaryota</taxon>
        <taxon>Metazoa</taxon>
        <taxon>Ecdysozoa</taxon>
        <taxon>Arthropoda</taxon>
        <taxon>Hexapoda</taxon>
        <taxon>Insecta</taxon>
        <taxon>Pterygota</taxon>
        <taxon>Neoptera</taxon>
        <taxon>Endopterygota</taxon>
        <taxon>Diptera</taxon>
        <taxon>Brachycera</taxon>
        <taxon>Muscomorpha</taxon>
        <taxon>Ephydroidea</taxon>
        <taxon>Drosophilidae</taxon>
        <taxon>Drosophila</taxon>
        <taxon>Sophophora</taxon>
    </lineage>
</organism>
<reference evidence="1 2" key="2">
    <citation type="journal article" date="2008" name="Bioinformatics">
        <title>Assembly reconciliation.</title>
        <authorList>
            <person name="Zimin A.V."/>
            <person name="Smith D.R."/>
            <person name="Sutton G."/>
            <person name="Yorke J.A."/>
        </authorList>
    </citation>
    <scope>NUCLEOTIDE SEQUENCE [LARGE SCALE GENOMIC DNA]</scope>
    <source>
        <strain evidence="1 2">TSC#14021-0224.01</strain>
    </source>
</reference>
<dbReference type="Proteomes" id="UP000008711">
    <property type="component" value="Unassembled WGS sequence"/>
</dbReference>
<proteinExistence type="predicted"/>
<accession>B3P276</accession>
<name>B3P276_DROER</name>
<dbReference type="HOGENOM" id="CLU_203439_0_0_1"/>
<gene>
    <name evidence="1" type="primary">Dere\GG11322</name>
    <name evidence="1" type="ORF">Dere_GG11322</name>
</gene>
<reference evidence="1 2" key="1">
    <citation type="journal article" date="2007" name="Nature">
        <title>Evolution of genes and genomes on the Drosophila phylogeny.</title>
        <authorList>
            <consortium name="Drosophila 12 Genomes Consortium"/>
            <person name="Clark A.G."/>
            <person name="Eisen M.B."/>
            <person name="Smith D.R."/>
            <person name="Bergman C.M."/>
            <person name="Oliver B."/>
            <person name="Markow T.A."/>
            <person name="Kaufman T.C."/>
            <person name="Kellis M."/>
            <person name="Gelbart W."/>
            <person name="Iyer V.N."/>
            <person name="Pollard D.A."/>
            <person name="Sackton T.B."/>
            <person name="Larracuente A.M."/>
            <person name="Singh N.D."/>
            <person name="Abad J.P."/>
            <person name="Abt D.N."/>
            <person name="Adryan B."/>
            <person name="Aguade M."/>
            <person name="Akashi H."/>
            <person name="Anderson W.W."/>
            <person name="Aquadro C.F."/>
            <person name="Ardell D.H."/>
            <person name="Arguello R."/>
            <person name="Artieri C.G."/>
            <person name="Barbash D.A."/>
            <person name="Barker D."/>
            <person name="Barsanti P."/>
            <person name="Batterham P."/>
            <person name="Batzoglou S."/>
            <person name="Begun D."/>
            <person name="Bhutkar A."/>
            <person name="Blanco E."/>
            <person name="Bosak S.A."/>
            <person name="Bradley R.K."/>
            <person name="Brand A.D."/>
            <person name="Brent M.R."/>
            <person name="Brooks A.N."/>
            <person name="Brown R.H."/>
            <person name="Butlin R.K."/>
            <person name="Caggese C."/>
            <person name="Calvi B.R."/>
            <person name="Bernardo de Carvalho A."/>
            <person name="Caspi A."/>
            <person name="Castrezana S."/>
            <person name="Celniker S.E."/>
            <person name="Chang J.L."/>
            <person name="Chapple C."/>
            <person name="Chatterji S."/>
            <person name="Chinwalla A."/>
            <person name="Civetta A."/>
            <person name="Clifton S.W."/>
            <person name="Comeron J.M."/>
            <person name="Costello J.C."/>
            <person name="Coyne J.A."/>
            <person name="Daub J."/>
            <person name="David R.G."/>
            <person name="Delcher A.L."/>
            <person name="Delehaunty K."/>
            <person name="Do C.B."/>
            <person name="Ebling H."/>
            <person name="Edwards K."/>
            <person name="Eickbush T."/>
            <person name="Evans J.D."/>
            <person name="Filipski A."/>
            <person name="Findeiss S."/>
            <person name="Freyhult E."/>
            <person name="Fulton L."/>
            <person name="Fulton R."/>
            <person name="Garcia A.C."/>
            <person name="Gardiner A."/>
            <person name="Garfield D.A."/>
            <person name="Garvin B.E."/>
            <person name="Gibson G."/>
            <person name="Gilbert D."/>
            <person name="Gnerre S."/>
            <person name="Godfrey J."/>
            <person name="Good R."/>
            <person name="Gotea V."/>
            <person name="Gravely B."/>
            <person name="Greenberg A.J."/>
            <person name="Griffiths-Jones S."/>
            <person name="Gross S."/>
            <person name="Guigo R."/>
            <person name="Gustafson E.A."/>
            <person name="Haerty W."/>
            <person name="Hahn M.W."/>
            <person name="Halligan D.L."/>
            <person name="Halpern A.L."/>
            <person name="Halter G.M."/>
            <person name="Han M.V."/>
            <person name="Heger A."/>
            <person name="Hillier L."/>
            <person name="Hinrichs A.S."/>
            <person name="Holmes I."/>
            <person name="Hoskins R.A."/>
            <person name="Hubisz M.J."/>
            <person name="Hultmark D."/>
            <person name="Huntley M.A."/>
            <person name="Jaffe D.B."/>
            <person name="Jagadeeshan S."/>
            <person name="Jeck W.R."/>
            <person name="Johnson J."/>
            <person name="Jones C.D."/>
            <person name="Jordan W.C."/>
            <person name="Karpen G.H."/>
            <person name="Kataoka E."/>
            <person name="Keightley P.D."/>
            <person name="Kheradpour P."/>
            <person name="Kirkness E.F."/>
            <person name="Koerich L.B."/>
            <person name="Kristiansen K."/>
            <person name="Kudrna D."/>
            <person name="Kulathinal R.J."/>
            <person name="Kumar S."/>
            <person name="Kwok R."/>
            <person name="Lander E."/>
            <person name="Langley C.H."/>
            <person name="Lapoint R."/>
            <person name="Lazzaro B.P."/>
            <person name="Lee S.J."/>
            <person name="Levesque L."/>
            <person name="Li R."/>
            <person name="Lin C.F."/>
            <person name="Lin M.F."/>
            <person name="Lindblad-Toh K."/>
            <person name="Llopart A."/>
            <person name="Long M."/>
            <person name="Low L."/>
            <person name="Lozovsky E."/>
            <person name="Lu J."/>
            <person name="Luo M."/>
            <person name="Machado C.A."/>
            <person name="Makalowski W."/>
            <person name="Marzo M."/>
            <person name="Matsuda M."/>
            <person name="Matzkin L."/>
            <person name="McAllister B."/>
            <person name="McBride C.S."/>
            <person name="McKernan B."/>
            <person name="McKernan K."/>
            <person name="Mendez-Lago M."/>
            <person name="Minx P."/>
            <person name="Mollenhauer M.U."/>
            <person name="Montooth K."/>
            <person name="Mount S.M."/>
            <person name="Mu X."/>
            <person name="Myers E."/>
            <person name="Negre B."/>
            <person name="Newfeld S."/>
            <person name="Nielsen R."/>
            <person name="Noor M.A."/>
            <person name="O'Grady P."/>
            <person name="Pachter L."/>
            <person name="Papaceit M."/>
            <person name="Parisi M.J."/>
            <person name="Parisi M."/>
            <person name="Parts L."/>
            <person name="Pedersen J.S."/>
            <person name="Pesole G."/>
            <person name="Phillippy A.M."/>
            <person name="Ponting C.P."/>
            <person name="Pop M."/>
            <person name="Porcelli D."/>
            <person name="Powell J.R."/>
            <person name="Prohaska S."/>
            <person name="Pruitt K."/>
            <person name="Puig M."/>
            <person name="Quesneville H."/>
            <person name="Ram K.R."/>
            <person name="Rand D."/>
            <person name="Rasmussen M.D."/>
            <person name="Reed L.K."/>
            <person name="Reenan R."/>
            <person name="Reily A."/>
            <person name="Remington K.A."/>
            <person name="Rieger T.T."/>
            <person name="Ritchie M.G."/>
            <person name="Robin C."/>
            <person name="Rogers Y.H."/>
            <person name="Rohde C."/>
            <person name="Rozas J."/>
            <person name="Rubenfield M.J."/>
            <person name="Ruiz A."/>
            <person name="Russo S."/>
            <person name="Salzberg S.L."/>
            <person name="Sanchez-Gracia A."/>
            <person name="Saranga D.J."/>
            <person name="Sato H."/>
            <person name="Schaeffer S.W."/>
            <person name="Schatz M.C."/>
            <person name="Schlenke T."/>
            <person name="Schwartz R."/>
            <person name="Segarra C."/>
            <person name="Singh R.S."/>
            <person name="Sirot L."/>
            <person name="Sirota M."/>
            <person name="Sisneros N.B."/>
            <person name="Smith C.D."/>
            <person name="Smith T.F."/>
            <person name="Spieth J."/>
            <person name="Stage D.E."/>
            <person name="Stark A."/>
            <person name="Stephan W."/>
            <person name="Strausberg R.L."/>
            <person name="Strempel S."/>
            <person name="Sturgill D."/>
            <person name="Sutton G."/>
            <person name="Sutton G.G."/>
            <person name="Tao W."/>
            <person name="Teichmann S."/>
            <person name="Tobari Y.N."/>
            <person name="Tomimura Y."/>
            <person name="Tsolas J.M."/>
            <person name="Valente V.L."/>
            <person name="Venter E."/>
            <person name="Venter J.C."/>
            <person name="Vicario S."/>
            <person name="Vieira F.G."/>
            <person name="Vilella A.J."/>
            <person name="Villasante A."/>
            <person name="Walenz B."/>
            <person name="Wang J."/>
            <person name="Wasserman M."/>
            <person name="Watts T."/>
            <person name="Wilson D."/>
            <person name="Wilson R.K."/>
            <person name="Wing R.A."/>
            <person name="Wolfner M.F."/>
            <person name="Wong A."/>
            <person name="Wong G.K."/>
            <person name="Wu C.I."/>
            <person name="Wu G."/>
            <person name="Yamamoto D."/>
            <person name="Yang H.P."/>
            <person name="Yang S.P."/>
            <person name="Yorke J.A."/>
            <person name="Yoshida K."/>
            <person name="Zdobnov E."/>
            <person name="Zhang P."/>
            <person name="Zhang Y."/>
            <person name="Zimin A.V."/>
            <person name="Baldwin J."/>
            <person name="Abdouelleil A."/>
            <person name="Abdulkadir J."/>
            <person name="Abebe A."/>
            <person name="Abera B."/>
            <person name="Abreu J."/>
            <person name="Acer S.C."/>
            <person name="Aftuck L."/>
            <person name="Alexander A."/>
            <person name="An P."/>
            <person name="Anderson E."/>
            <person name="Anderson S."/>
            <person name="Arachi H."/>
            <person name="Azer M."/>
            <person name="Bachantsang P."/>
            <person name="Barry A."/>
            <person name="Bayul T."/>
            <person name="Berlin A."/>
            <person name="Bessette D."/>
            <person name="Bloom T."/>
            <person name="Blye J."/>
            <person name="Boguslavskiy L."/>
            <person name="Bonnet C."/>
            <person name="Boukhgalter B."/>
            <person name="Bourzgui I."/>
            <person name="Brown A."/>
            <person name="Cahill P."/>
            <person name="Channer S."/>
            <person name="Cheshatsang Y."/>
            <person name="Chuda L."/>
            <person name="Citroen M."/>
            <person name="Collymore A."/>
            <person name="Cooke P."/>
            <person name="Costello M."/>
            <person name="D'Aco K."/>
            <person name="Daza R."/>
            <person name="De Haan G."/>
            <person name="DeGray S."/>
            <person name="DeMaso C."/>
            <person name="Dhargay N."/>
            <person name="Dooley K."/>
            <person name="Dooley E."/>
            <person name="Doricent M."/>
            <person name="Dorje P."/>
            <person name="Dorjee K."/>
            <person name="Dupes A."/>
            <person name="Elong R."/>
            <person name="Falk J."/>
            <person name="Farina A."/>
            <person name="Faro S."/>
            <person name="Ferguson D."/>
            <person name="Fisher S."/>
            <person name="Foley C.D."/>
            <person name="Franke A."/>
            <person name="Friedrich D."/>
            <person name="Gadbois L."/>
            <person name="Gearin G."/>
            <person name="Gearin C.R."/>
            <person name="Giannoukos G."/>
            <person name="Goode T."/>
            <person name="Graham J."/>
            <person name="Grandbois E."/>
            <person name="Grewal S."/>
            <person name="Gyaltsen K."/>
            <person name="Hafez N."/>
            <person name="Hagos B."/>
            <person name="Hall J."/>
            <person name="Henson C."/>
            <person name="Hollinger A."/>
            <person name="Honan T."/>
            <person name="Huard M.D."/>
            <person name="Hughes L."/>
            <person name="Hurhula B."/>
            <person name="Husby M.E."/>
            <person name="Kamat A."/>
            <person name="Kanga B."/>
            <person name="Kashin S."/>
            <person name="Khazanovich D."/>
            <person name="Kisner P."/>
            <person name="Lance K."/>
            <person name="Lara M."/>
            <person name="Lee W."/>
            <person name="Lennon N."/>
            <person name="Letendre F."/>
            <person name="LeVine R."/>
            <person name="Lipovsky A."/>
            <person name="Liu X."/>
            <person name="Liu J."/>
            <person name="Liu S."/>
            <person name="Lokyitsang T."/>
            <person name="Lokyitsang Y."/>
            <person name="Lubonja R."/>
            <person name="Lui A."/>
            <person name="MacDonald P."/>
            <person name="Magnisalis V."/>
            <person name="Maru K."/>
            <person name="Matthews C."/>
            <person name="McCusker W."/>
            <person name="McDonough S."/>
            <person name="Mehta T."/>
            <person name="Meldrim J."/>
            <person name="Meneus L."/>
            <person name="Mihai O."/>
            <person name="Mihalev A."/>
            <person name="Mihova T."/>
            <person name="Mittelman R."/>
            <person name="Mlenga V."/>
            <person name="Montmayeur A."/>
            <person name="Mulrain L."/>
            <person name="Navidi A."/>
            <person name="Naylor J."/>
            <person name="Negash T."/>
            <person name="Nguyen T."/>
            <person name="Nguyen N."/>
            <person name="Nicol R."/>
            <person name="Norbu C."/>
            <person name="Norbu N."/>
            <person name="Novod N."/>
            <person name="O'Neill B."/>
            <person name="Osman S."/>
            <person name="Markiewicz E."/>
            <person name="Oyono O.L."/>
            <person name="Patti C."/>
            <person name="Phunkhang P."/>
            <person name="Pierre F."/>
            <person name="Priest M."/>
            <person name="Raghuraman S."/>
            <person name="Rege F."/>
            <person name="Reyes R."/>
            <person name="Rise C."/>
            <person name="Rogov P."/>
            <person name="Ross K."/>
            <person name="Ryan E."/>
            <person name="Settipalli S."/>
            <person name="Shea T."/>
            <person name="Sherpa N."/>
            <person name="Shi L."/>
            <person name="Shih D."/>
            <person name="Sparrow T."/>
            <person name="Spaulding J."/>
            <person name="Stalker J."/>
            <person name="Stange-Thomann N."/>
            <person name="Stavropoulos S."/>
            <person name="Stone C."/>
            <person name="Strader C."/>
            <person name="Tesfaye S."/>
            <person name="Thomson T."/>
            <person name="Thoulutsang Y."/>
            <person name="Thoulutsang D."/>
            <person name="Topham K."/>
            <person name="Topping I."/>
            <person name="Tsamla T."/>
            <person name="Vassiliev H."/>
            <person name="Vo A."/>
            <person name="Wangchuk T."/>
            <person name="Wangdi T."/>
            <person name="Weiand M."/>
            <person name="Wilkinson J."/>
            <person name="Wilson A."/>
            <person name="Yadav S."/>
            <person name="Young G."/>
            <person name="Yu Q."/>
            <person name="Zembek L."/>
            <person name="Zhong D."/>
            <person name="Zimmer A."/>
            <person name="Zwirko Z."/>
            <person name="Jaffe D.B."/>
            <person name="Alvarez P."/>
            <person name="Brockman W."/>
            <person name="Butler J."/>
            <person name="Chin C."/>
            <person name="Gnerre S."/>
            <person name="Grabherr M."/>
            <person name="Kleber M."/>
            <person name="Mauceli E."/>
            <person name="MacCallum I."/>
        </authorList>
    </citation>
    <scope>NUCLEOTIDE SEQUENCE [LARGE SCALE GENOMIC DNA]</scope>
    <source>
        <strain evidence="1 2">TSC#14021-0224.01</strain>
    </source>
</reference>
<dbReference type="AlphaFoldDB" id="B3P276"/>
<evidence type="ECO:0000313" key="1">
    <source>
        <dbReference type="EMBL" id="EDV47826.1"/>
    </source>
</evidence>
<sequence length="68" mass="7344">MHSLSTWNPSWWQLCFSKDASSSTALSIVLPHVKPQAHLKPPDCVVFLGGSGGFRSSVRFARSAPSTS</sequence>
<evidence type="ECO:0000313" key="2">
    <source>
        <dbReference type="Proteomes" id="UP000008711"/>
    </source>
</evidence>
<dbReference type="EMBL" id="CH954181">
    <property type="protein sequence ID" value="EDV47826.1"/>
    <property type="molecule type" value="Genomic_DNA"/>
</dbReference>
<dbReference type="OMA" id="PHVKPQA"/>
<protein>
    <submittedName>
        <fullName evidence="1">GG11322</fullName>
    </submittedName>
</protein>
<keyword evidence="2" id="KW-1185">Reference proteome</keyword>